<dbReference type="AlphaFoldDB" id="B9K7A4"/>
<feature type="transmembrane region" description="Helical" evidence="7">
    <location>
        <begin position="301"/>
        <end position="324"/>
    </location>
</feature>
<dbReference type="HOGENOM" id="CLU_016047_0_0_0"/>
<proteinExistence type="inferred from homology"/>
<keyword evidence="3" id="KW-1003">Cell membrane</keyword>
<protein>
    <submittedName>
        <fullName evidence="9">Binding-protein-dependent transport systems inner membrane component</fullName>
    </submittedName>
</protein>
<gene>
    <name evidence="9" type="ordered locus">CTN_0661</name>
</gene>
<keyword evidence="4 7" id="KW-0812">Transmembrane</keyword>
<dbReference type="KEGG" id="tna:CTN_0661"/>
<dbReference type="SUPFAM" id="SSF161098">
    <property type="entry name" value="MetI-like"/>
    <property type="match status" value="1"/>
</dbReference>
<dbReference type="InterPro" id="IPR000515">
    <property type="entry name" value="MetI-like"/>
</dbReference>
<feature type="transmembrane region" description="Helical" evidence="7">
    <location>
        <begin position="196"/>
        <end position="218"/>
    </location>
</feature>
<organism evidence="9 10">
    <name type="scientific">Thermotoga neapolitana (strain ATCC 49049 / DSM 4359 / NBRC 107923 / NS-E)</name>
    <dbReference type="NCBI Taxonomy" id="309803"/>
    <lineage>
        <taxon>Bacteria</taxon>
        <taxon>Thermotogati</taxon>
        <taxon>Thermotogota</taxon>
        <taxon>Thermotogae</taxon>
        <taxon>Thermotogales</taxon>
        <taxon>Thermotogaceae</taxon>
        <taxon>Thermotoga</taxon>
    </lineage>
</organism>
<feature type="transmembrane region" description="Helical" evidence="7">
    <location>
        <begin position="33"/>
        <end position="54"/>
    </location>
</feature>
<evidence type="ECO:0000313" key="9">
    <source>
        <dbReference type="EMBL" id="ACM22837.1"/>
    </source>
</evidence>
<dbReference type="Gene3D" id="1.10.3720.10">
    <property type="entry name" value="MetI-like"/>
    <property type="match status" value="1"/>
</dbReference>
<accession>B9K7A4</accession>
<dbReference type="EMBL" id="CP000916">
    <property type="protein sequence ID" value="ACM22837.1"/>
    <property type="molecule type" value="Genomic_DNA"/>
</dbReference>
<comment type="similarity">
    <text evidence="7">Belongs to the binding-protein-dependent transport system permease family.</text>
</comment>
<evidence type="ECO:0000256" key="7">
    <source>
        <dbReference type="RuleBase" id="RU363032"/>
    </source>
</evidence>
<feature type="domain" description="ABC transmembrane type-1" evidence="8">
    <location>
        <begin position="97"/>
        <end position="324"/>
    </location>
</feature>
<evidence type="ECO:0000256" key="3">
    <source>
        <dbReference type="ARBA" id="ARBA00022475"/>
    </source>
</evidence>
<feature type="transmembrane region" description="Helical" evidence="7">
    <location>
        <begin position="97"/>
        <end position="122"/>
    </location>
</feature>
<keyword evidence="5 7" id="KW-1133">Transmembrane helix</keyword>
<dbReference type="STRING" id="309803.CTN_0661"/>
<evidence type="ECO:0000259" key="8">
    <source>
        <dbReference type="PROSITE" id="PS50928"/>
    </source>
</evidence>
<dbReference type="InterPro" id="IPR051393">
    <property type="entry name" value="ABC_transporter_permease"/>
</dbReference>
<evidence type="ECO:0000313" key="10">
    <source>
        <dbReference type="Proteomes" id="UP000000445"/>
    </source>
</evidence>
<keyword evidence="6 7" id="KW-0472">Membrane</keyword>
<dbReference type="InterPro" id="IPR035906">
    <property type="entry name" value="MetI-like_sf"/>
</dbReference>
<dbReference type="eggNOG" id="COG1175">
    <property type="taxonomic scope" value="Bacteria"/>
</dbReference>
<keyword evidence="2 7" id="KW-0813">Transport</keyword>
<dbReference type="PANTHER" id="PTHR30193">
    <property type="entry name" value="ABC TRANSPORTER PERMEASE PROTEIN"/>
    <property type="match status" value="1"/>
</dbReference>
<reference evidence="9 10" key="1">
    <citation type="journal article" date="2009" name="Biosci. Biotechnol. Biochem.">
        <title>WeGAS: a web-based microbial genome annotation system.</title>
        <authorList>
            <person name="Lee D."/>
            <person name="Seo H."/>
            <person name="Park C."/>
            <person name="Park K."/>
        </authorList>
    </citation>
    <scope>NUCLEOTIDE SEQUENCE [LARGE SCALE GENOMIC DNA]</scope>
    <source>
        <strain evidence="10">ATCC 49049 / DSM 4359 / NBRC 107923 / NS-E</strain>
    </source>
</reference>
<name>B9K7A4_THENN</name>
<dbReference type="GO" id="GO:0055085">
    <property type="term" value="P:transmembrane transport"/>
    <property type="evidence" value="ECO:0007669"/>
    <property type="project" value="InterPro"/>
</dbReference>
<dbReference type="PROSITE" id="PS50928">
    <property type="entry name" value="ABC_TM1"/>
    <property type="match status" value="1"/>
</dbReference>
<feature type="transmembrane region" description="Helical" evidence="7">
    <location>
        <begin position="134"/>
        <end position="154"/>
    </location>
</feature>
<sequence>MKNRGCTLQPLYPHPQLKRYNKEDRVLRKKTKILGILILVPSIVAIAIFVYGFISWTFKVSTSDWNSFSKLARGVYRFVGFRNYERLFMDKRFITDLWNLLFFTVMFMFGSIALGLILALLVDRGVKGSRIFQTIFLYPMAVAFVVTGTVWGWIFNPGIIPDSPAGINLLLKSIGLENLMWKWYISTEHIGPFNLALIPVAIAAIWQMSGYVMALYLAGLRGIPQSIIEAAKVDGASSWKMFWKVKIPMLKPITLSAMIILGHISLKVFDLVYAMTGSGPNNVTDMPSIYMFELTFRSNRYALGSAISILMLLAVAVVIIPYLVSAFRKE</sequence>
<comment type="subcellular location">
    <subcellularLocation>
        <location evidence="1 7">Cell membrane</location>
        <topology evidence="1 7">Multi-pass membrane protein</topology>
    </subcellularLocation>
</comment>
<dbReference type="CDD" id="cd06261">
    <property type="entry name" value="TM_PBP2"/>
    <property type="match status" value="1"/>
</dbReference>
<dbReference type="Pfam" id="PF00528">
    <property type="entry name" value="BPD_transp_1"/>
    <property type="match status" value="1"/>
</dbReference>
<evidence type="ECO:0000256" key="1">
    <source>
        <dbReference type="ARBA" id="ARBA00004651"/>
    </source>
</evidence>
<evidence type="ECO:0000256" key="5">
    <source>
        <dbReference type="ARBA" id="ARBA00022989"/>
    </source>
</evidence>
<evidence type="ECO:0000256" key="4">
    <source>
        <dbReference type="ARBA" id="ARBA00022692"/>
    </source>
</evidence>
<dbReference type="GO" id="GO:0005886">
    <property type="term" value="C:plasma membrane"/>
    <property type="evidence" value="ECO:0007669"/>
    <property type="project" value="UniProtKB-SubCell"/>
</dbReference>
<evidence type="ECO:0000256" key="6">
    <source>
        <dbReference type="ARBA" id="ARBA00023136"/>
    </source>
</evidence>
<dbReference type="PANTHER" id="PTHR30193:SF42">
    <property type="entry name" value="ABC TRANSPORTER PERMEASE PROTEIN"/>
    <property type="match status" value="1"/>
</dbReference>
<feature type="transmembrane region" description="Helical" evidence="7">
    <location>
        <begin position="249"/>
        <end position="266"/>
    </location>
</feature>
<keyword evidence="10" id="KW-1185">Reference proteome</keyword>
<dbReference type="Proteomes" id="UP000000445">
    <property type="component" value="Chromosome"/>
</dbReference>
<evidence type="ECO:0000256" key="2">
    <source>
        <dbReference type="ARBA" id="ARBA00022448"/>
    </source>
</evidence>